<keyword evidence="1" id="KW-0472">Membrane</keyword>
<evidence type="ECO:0000256" key="1">
    <source>
        <dbReference type="SAM" id="Phobius"/>
    </source>
</evidence>
<feature type="transmembrane region" description="Helical" evidence="1">
    <location>
        <begin position="29"/>
        <end position="49"/>
    </location>
</feature>
<evidence type="ECO:0000313" key="2">
    <source>
        <dbReference type="EMBL" id="TQM11452.1"/>
    </source>
</evidence>
<gene>
    <name evidence="2" type="ORF">FB558_4015</name>
</gene>
<evidence type="ECO:0008006" key="4">
    <source>
        <dbReference type="Google" id="ProtNLM"/>
    </source>
</evidence>
<proteinExistence type="predicted"/>
<organism evidence="2 3">
    <name type="scientific">Pseudonocardia kunmingensis</name>
    <dbReference type="NCBI Taxonomy" id="630975"/>
    <lineage>
        <taxon>Bacteria</taxon>
        <taxon>Bacillati</taxon>
        <taxon>Actinomycetota</taxon>
        <taxon>Actinomycetes</taxon>
        <taxon>Pseudonocardiales</taxon>
        <taxon>Pseudonocardiaceae</taxon>
        <taxon>Pseudonocardia</taxon>
    </lineage>
</organism>
<accession>A0A543DQ29</accession>
<evidence type="ECO:0000313" key="3">
    <source>
        <dbReference type="Proteomes" id="UP000315677"/>
    </source>
</evidence>
<dbReference type="Proteomes" id="UP000315677">
    <property type="component" value="Unassembled WGS sequence"/>
</dbReference>
<protein>
    <recommendedName>
        <fullName evidence="4">MFS transporter</fullName>
    </recommendedName>
</protein>
<keyword evidence="1" id="KW-0812">Transmembrane</keyword>
<dbReference type="AlphaFoldDB" id="A0A543DQ29"/>
<name>A0A543DQ29_9PSEU</name>
<keyword evidence="3" id="KW-1185">Reference proteome</keyword>
<reference evidence="2 3" key="1">
    <citation type="submission" date="2019-06" db="EMBL/GenBank/DDBJ databases">
        <title>Sequencing the genomes of 1000 actinobacteria strains.</title>
        <authorList>
            <person name="Klenk H.-P."/>
        </authorList>
    </citation>
    <scope>NUCLEOTIDE SEQUENCE [LARGE SCALE GENOMIC DNA]</scope>
    <source>
        <strain evidence="2 3">DSM 45301</strain>
    </source>
</reference>
<dbReference type="EMBL" id="VFPA01000002">
    <property type="protein sequence ID" value="TQM11452.1"/>
    <property type="molecule type" value="Genomic_DNA"/>
</dbReference>
<dbReference type="RefSeq" id="WP_170231419.1">
    <property type="nucleotide sequence ID" value="NZ_VFPA01000002.1"/>
</dbReference>
<comment type="caution">
    <text evidence="2">The sequence shown here is derived from an EMBL/GenBank/DDBJ whole genome shotgun (WGS) entry which is preliminary data.</text>
</comment>
<dbReference type="SUPFAM" id="SSF103473">
    <property type="entry name" value="MFS general substrate transporter"/>
    <property type="match status" value="1"/>
</dbReference>
<dbReference type="InterPro" id="IPR036259">
    <property type="entry name" value="MFS_trans_sf"/>
</dbReference>
<keyword evidence="1" id="KW-1133">Transmembrane helix</keyword>
<sequence>MLAGAGLLVAAVGFAPVSTSDVDSPPGVVMACYAVVTLGTGIIAPLAVARIVSTAPAHRTGSAATATTS</sequence>